<reference evidence="1" key="1">
    <citation type="journal article" date="1983" name="Plant Mol. Biol.">
        <title>Nucleotide sequence of the T-DNA region from the Agrobacterium tumefaciens octopine Ti plasmid pTi15955.</title>
        <authorList>
            <person name="Barker R.F."/>
            <person name="Idler K.B."/>
            <person name="Thompson D.V."/>
            <person name="Kemp J.D."/>
        </authorList>
    </citation>
    <scope>NUCLEOTIDE SEQUENCE</scope>
    <source>
        <plasmid evidence="1">Ti</plasmid>
    </source>
</reference>
<dbReference type="PIR" id="S28684">
    <property type="entry name" value="S28684"/>
</dbReference>
<reference evidence="1" key="4">
    <citation type="journal article" date="1993" name="Plant J.">
        <title>Tissue-specific and wound-inducible pattern of expression of the mannopine synthase promoter is determined by the interaction between positive and negative cis-regulatory elements.</title>
        <authorList>
            <person name="Guevara-Garcia A."/>
            <person name="Mosqueda-cano G."/>
            <person name="Argueello-Astorga G."/>
            <person name="Simpson J."/>
            <person name="Herrera-Estrella L."/>
        </authorList>
    </citation>
    <scope>NUCLEOTIDE SEQUENCE</scope>
    <source>
        <plasmid evidence="1">Ti</plasmid>
    </source>
</reference>
<reference evidence="1" key="3">
    <citation type="journal article" date="1993" name="Mol. Microbiol.">
        <title>The virA promoter is a host-range determinant in Agrobacterium tumefaciens.</title>
        <authorList>
            <person name="Turk S.C.H.J."/>
            <person name="Nester E.W."/>
            <person name="Hooykaas P.J.J."/>
        </authorList>
    </citation>
    <scope>NUCLEOTIDE SEQUENCE</scope>
    <source>
        <plasmid evidence="1">Ti</plasmid>
    </source>
</reference>
<proteinExistence type="predicted"/>
<reference evidence="1" key="2">
    <citation type="journal article" date="1984" name="EMBO J.">
        <title>The complete nucleotide sequence of the TL-DNA of the Agrobacterium tumefaciens plasmid pTiAch5.</title>
        <authorList>
            <person name="Gielen J."/>
            <person name="de Beuckeleer M."/>
            <person name="Seurinck J."/>
            <person name="Deboeck F."/>
            <person name="de Greve H."/>
            <person name="Lemmers M."/>
            <person name="Van Montagu M."/>
            <person name="Schell J."/>
        </authorList>
    </citation>
    <scope>NUCLEOTIDE SEQUENCE</scope>
    <source>
        <plasmid evidence="1">Ti</plasmid>
    </source>
</reference>
<accession>Q44387</accession>
<keyword evidence="1" id="KW-0614">Plasmid</keyword>
<protein>
    <submittedName>
        <fullName evidence="1">Ti plasmid pTi15955 T-DNA region</fullName>
    </submittedName>
</protein>
<geneLocation type="plasmid" evidence="1">
    <name>Ti</name>
</geneLocation>
<dbReference type="AlphaFoldDB" id="Q44387"/>
<name>Q44387_AGRTU</name>
<sequence length="125" mass="14299">MCFFACILPNFFLPQPHSLFCYSFGIGWDGGDNCASVGNAVIESLLCIPSHFLKRAINVQQRYIEYIKGYICWVWAARNFARALDHFVFSWINGNISINDEIYPRALRSYETSLCRTAISILCVN</sequence>
<evidence type="ECO:0000313" key="1">
    <source>
        <dbReference type="EMBL" id="CAA25164.1"/>
    </source>
</evidence>
<organism evidence="1">
    <name type="scientific">Agrobacterium tumefaciens</name>
    <dbReference type="NCBI Taxonomy" id="358"/>
    <lineage>
        <taxon>Bacteria</taxon>
        <taxon>Pseudomonadati</taxon>
        <taxon>Pseudomonadota</taxon>
        <taxon>Alphaproteobacteria</taxon>
        <taxon>Hyphomicrobiales</taxon>
        <taxon>Rhizobiaceae</taxon>
        <taxon>Rhizobium/Agrobacterium group</taxon>
        <taxon>Agrobacterium</taxon>
        <taxon>Agrobacterium tumefaciens complex</taxon>
    </lineage>
</organism>
<dbReference type="EMBL" id="X00493">
    <property type="protein sequence ID" value="CAA25164.1"/>
    <property type="molecule type" value="Genomic_DNA"/>
</dbReference>